<dbReference type="InterPro" id="IPR045143">
    <property type="entry name" value="Spc25"/>
</dbReference>
<organism evidence="11 12">
    <name type="scientific">Malassezia sympodialis (strain ATCC 42132)</name>
    <name type="common">Atopic eczema-associated yeast</name>
    <dbReference type="NCBI Taxonomy" id="1230383"/>
    <lineage>
        <taxon>Eukaryota</taxon>
        <taxon>Fungi</taxon>
        <taxon>Dikarya</taxon>
        <taxon>Basidiomycota</taxon>
        <taxon>Ustilaginomycotina</taxon>
        <taxon>Malasseziomycetes</taxon>
        <taxon>Malasseziales</taxon>
        <taxon>Malasseziaceae</taxon>
        <taxon>Malassezia</taxon>
    </lineage>
</organism>
<keyword evidence="6" id="KW-0175">Coiled coil</keyword>
<dbReference type="STRING" id="1230383.M5EB06"/>
<comment type="similarity">
    <text evidence="1 9">Belongs to the SPC25 family.</text>
</comment>
<keyword evidence="7 9" id="KW-0131">Cell cycle</keyword>
<dbReference type="EMBL" id="LT671824">
    <property type="protein sequence ID" value="SHO78263.1"/>
    <property type="molecule type" value="Genomic_DNA"/>
</dbReference>
<dbReference type="VEuPathDB" id="FungiDB:MSYG_2605"/>
<evidence type="ECO:0000256" key="8">
    <source>
        <dbReference type="ARBA" id="ARBA00023328"/>
    </source>
</evidence>
<dbReference type="OMA" id="FRMNLAD"/>
<evidence type="ECO:0000256" key="6">
    <source>
        <dbReference type="ARBA" id="ARBA00023054"/>
    </source>
</evidence>
<keyword evidence="5 9" id="KW-0995">Kinetochore</keyword>
<dbReference type="GO" id="GO:0005634">
    <property type="term" value="C:nucleus"/>
    <property type="evidence" value="ECO:0007669"/>
    <property type="project" value="UniProtKB-SubCell"/>
</dbReference>
<dbReference type="CDD" id="cd23784">
    <property type="entry name" value="RWD_Spc25"/>
    <property type="match status" value="1"/>
</dbReference>
<dbReference type="HOGENOM" id="CLU_093947_0_0_1"/>
<evidence type="ECO:0000313" key="12">
    <source>
        <dbReference type="Proteomes" id="UP000186303"/>
    </source>
</evidence>
<protein>
    <recommendedName>
        <fullName evidence="9">Kinetochore protein SPC25</fullName>
    </recommendedName>
</protein>
<dbReference type="InterPro" id="IPR013255">
    <property type="entry name" value="Spc25_C"/>
</dbReference>
<dbReference type="OrthoDB" id="4056921at2759"/>
<dbReference type="KEGG" id="msym:MSY001_2260"/>
<dbReference type="RefSeq" id="XP_018740795.1">
    <property type="nucleotide sequence ID" value="XM_018884101.1"/>
</dbReference>
<evidence type="ECO:0000256" key="1">
    <source>
        <dbReference type="ARBA" id="ARBA00006379"/>
    </source>
</evidence>
<dbReference type="Proteomes" id="UP000186303">
    <property type="component" value="Chromosome 4"/>
</dbReference>
<dbReference type="GO" id="GO:0051301">
    <property type="term" value="P:cell division"/>
    <property type="evidence" value="ECO:0007669"/>
    <property type="project" value="UniProtKB-UniRule"/>
</dbReference>
<proteinExistence type="inferred from homology"/>
<keyword evidence="4 9" id="KW-0498">Mitosis</keyword>
<dbReference type="PANTHER" id="PTHR14281:SF0">
    <property type="entry name" value="KINETOCHORE PROTEIN SPC25"/>
    <property type="match status" value="1"/>
</dbReference>
<keyword evidence="12" id="KW-1185">Reference proteome</keyword>
<dbReference type="Gene3D" id="3.30.457.50">
    <property type="entry name" value="Chromosome segregation protein Spc25"/>
    <property type="match status" value="1"/>
</dbReference>
<comment type="function">
    <text evidence="9">Acts as a component of the essential kinetochore-associated NDC80 complex, which is required for chromosome segregation and spindle checkpoint activity.</text>
</comment>
<keyword evidence="2 9" id="KW-0158">Chromosome</keyword>
<name>M5EB06_MALS4</name>
<evidence type="ECO:0000256" key="4">
    <source>
        <dbReference type="ARBA" id="ARBA00022776"/>
    </source>
</evidence>
<keyword evidence="9" id="KW-0539">Nucleus</keyword>
<dbReference type="GO" id="GO:0031262">
    <property type="term" value="C:Ndc80 complex"/>
    <property type="evidence" value="ECO:0007669"/>
    <property type="project" value="InterPro"/>
</dbReference>
<evidence type="ECO:0000256" key="5">
    <source>
        <dbReference type="ARBA" id="ARBA00022838"/>
    </source>
</evidence>
<comment type="subunit">
    <text evidence="9">Component of the NDC80 complex.</text>
</comment>
<dbReference type="PANTHER" id="PTHR14281">
    <property type="entry name" value="KINETOCHORE PROTEIN SPC25-RELATED"/>
    <property type="match status" value="1"/>
</dbReference>
<gene>
    <name evidence="11" type="ORF">MSYG_2605</name>
</gene>
<evidence type="ECO:0000259" key="10">
    <source>
        <dbReference type="Pfam" id="PF08234"/>
    </source>
</evidence>
<accession>M5EB06</accession>
<reference evidence="12" key="1">
    <citation type="journal article" date="2017" name="Nucleic Acids Res.">
        <title>Proteogenomics produces comprehensive and highly accurate protein-coding gene annotation in a complete genome assembly of Malassezia sympodialis.</title>
        <authorList>
            <person name="Zhu Y."/>
            <person name="Engstroem P.G."/>
            <person name="Tellgren-Roth C."/>
            <person name="Baudo C.D."/>
            <person name="Kennell J.C."/>
            <person name="Sun S."/>
            <person name="Billmyre R.B."/>
            <person name="Schroeder M.S."/>
            <person name="Andersson A."/>
            <person name="Holm T."/>
            <person name="Sigurgeirsson B."/>
            <person name="Wu G."/>
            <person name="Sankaranarayanan S.R."/>
            <person name="Siddharthan R."/>
            <person name="Sanyal K."/>
            <person name="Lundeberg J."/>
            <person name="Nystedt B."/>
            <person name="Boekhout T."/>
            <person name="Dawson T.L. Jr."/>
            <person name="Heitman J."/>
            <person name="Scheynius A."/>
            <person name="Lehtioe J."/>
        </authorList>
    </citation>
    <scope>NUCLEOTIDE SEQUENCE [LARGE SCALE GENOMIC DNA]</scope>
    <source>
        <strain evidence="12">ATCC 42132</strain>
    </source>
</reference>
<sequence>MKSEADEAGDTSSVPTGVLDFSELDSSIQSFTRRFDDYVQSTIAACEEQRMTADGQRVEDHARIRELERECEATKHAQKELWESVASERDADAKLRASVQELHAQRATLSQRTVSLQSEVAEVRAQMEARSRHKQQLMERLREQVERNAPELAQLQHLTGCVIQPSLREGLIDIRFSLLSEDDPDRAYTVSLDVSKSEYAVAKCDPILPGATIRTLVRQVNASGDVYAFIKQVRRAMIERIRAT</sequence>
<keyword evidence="3 9" id="KW-0132">Cell division</keyword>
<comment type="subcellular location">
    <subcellularLocation>
        <location evidence="9">Nucleus</location>
    </subcellularLocation>
    <subcellularLocation>
        <location evidence="9">Chromosome</location>
        <location evidence="9">Centromere</location>
        <location evidence="9">Kinetochore</location>
    </subcellularLocation>
</comment>
<feature type="domain" description="Chromosome segregation protein Spc25 C-terminal" evidence="10">
    <location>
        <begin position="169"/>
        <end position="237"/>
    </location>
</feature>
<evidence type="ECO:0000256" key="7">
    <source>
        <dbReference type="ARBA" id="ARBA00023306"/>
    </source>
</evidence>
<evidence type="ECO:0000256" key="3">
    <source>
        <dbReference type="ARBA" id="ARBA00022618"/>
    </source>
</evidence>
<dbReference type="GO" id="GO:0007059">
    <property type="term" value="P:chromosome segregation"/>
    <property type="evidence" value="ECO:0007669"/>
    <property type="project" value="InterPro"/>
</dbReference>
<dbReference type="AlphaFoldDB" id="M5EB06"/>
<keyword evidence="8 9" id="KW-0137">Centromere</keyword>
<evidence type="ECO:0000256" key="2">
    <source>
        <dbReference type="ARBA" id="ARBA00022454"/>
    </source>
</evidence>
<evidence type="ECO:0000313" key="11">
    <source>
        <dbReference type="EMBL" id="SHO78263.1"/>
    </source>
</evidence>
<evidence type="ECO:0000256" key="9">
    <source>
        <dbReference type="RuleBase" id="RU367150"/>
    </source>
</evidence>
<dbReference type="Pfam" id="PF08234">
    <property type="entry name" value="Spindle_Spc25"/>
    <property type="match status" value="1"/>
</dbReference>